<gene>
    <name evidence="1" type="ORF">BJ125_10244</name>
    <name evidence="2" type="ORF">SAMN05892882_10244</name>
</gene>
<reference evidence="1 4" key="2">
    <citation type="submission" date="2018-07" db="EMBL/GenBank/DDBJ databases">
        <title>Genomic Encyclopedia of Archaeal and Bacterial Type Strains, Phase II (KMG-II): from individual species to whole genera.</title>
        <authorList>
            <person name="Goeker M."/>
        </authorList>
    </citation>
    <scope>NUCLEOTIDE SEQUENCE [LARGE SCALE GENOMIC DNA]</scope>
    <source>
        <strain evidence="1 4">JA575</strain>
    </source>
</reference>
<dbReference type="EMBL" id="UFQQ01000002">
    <property type="protein sequence ID" value="SSW89239.1"/>
    <property type="molecule type" value="Genomic_DNA"/>
</dbReference>
<sequence length="230" mass="24921">MRVPGYTRKLKSRTTTAGISMQTLDLIDYFRLDFDVPDPRPAQAPWPRVARIATEPGIAIARTEADRHAARTAPDDHSGPVLVATRQRRTLASLRLVHAADATGEAGLAALRDTVAPHHLAGTVLHQVAMAPGRPGRALVERLFRQAYRTAILAGGRTGLIAAVPVLRDLLVPLGWRATGAGYRDAVAGDVVILRLDLFDLDRLRAAGSPLLQVAEDLLRSAERLLYDGR</sequence>
<accession>A0A336JMH3</accession>
<protein>
    <recommendedName>
        <fullName evidence="5">N-acyl-L-homoserine lactone synthetase</fullName>
    </recommendedName>
</protein>
<evidence type="ECO:0000313" key="1">
    <source>
        <dbReference type="EMBL" id="RED41882.1"/>
    </source>
</evidence>
<evidence type="ECO:0000313" key="3">
    <source>
        <dbReference type="Proteomes" id="UP000252631"/>
    </source>
</evidence>
<evidence type="ECO:0008006" key="5">
    <source>
        <dbReference type="Google" id="ProtNLM"/>
    </source>
</evidence>
<name>A0A336JMH3_9BRAD</name>
<organism evidence="2 3">
    <name type="scientific">Rhodopseudomonas pentothenatexigens</name>
    <dbReference type="NCBI Taxonomy" id="999699"/>
    <lineage>
        <taxon>Bacteria</taxon>
        <taxon>Pseudomonadati</taxon>
        <taxon>Pseudomonadota</taxon>
        <taxon>Alphaproteobacteria</taxon>
        <taxon>Hyphomicrobiales</taxon>
        <taxon>Nitrobacteraceae</taxon>
        <taxon>Rhodopseudomonas</taxon>
    </lineage>
</organism>
<evidence type="ECO:0000313" key="4">
    <source>
        <dbReference type="Proteomes" id="UP000256343"/>
    </source>
</evidence>
<dbReference type="Proteomes" id="UP000252631">
    <property type="component" value="Unassembled WGS sequence"/>
</dbReference>
<evidence type="ECO:0000313" key="2">
    <source>
        <dbReference type="EMBL" id="SSW89239.1"/>
    </source>
</evidence>
<proteinExistence type="predicted"/>
<keyword evidence="4" id="KW-1185">Reference proteome</keyword>
<dbReference type="EMBL" id="QRDT01000002">
    <property type="protein sequence ID" value="RED41882.1"/>
    <property type="molecule type" value="Genomic_DNA"/>
</dbReference>
<dbReference type="AlphaFoldDB" id="A0A336JMH3"/>
<reference evidence="2 3" key="1">
    <citation type="submission" date="2017-08" db="EMBL/GenBank/DDBJ databases">
        <authorList>
            <person name="de Groot N.N."/>
        </authorList>
    </citation>
    <scope>NUCLEOTIDE SEQUENCE [LARGE SCALE GENOMIC DNA]</scope>
    <source>
        <strain evidence="2 3">JA575</strain>
    </source>
</reference>
<dbReference type="Proteomes" id="UP000256343">
    <property type="component" value="Unassembled WGS sequence"/>
</dbReference>